<dbReference type="CDD" id="cd22645">
    <property type="entry name" value="BIC1_CID"/>
    <property type="match status" value="1"/>
</dbReference>
<dbReference type="InterPro" id="IPR040374">
    <property type="entry name" value="BIC"/>
</dbReference>
<proteinExistence type="predicted"/>
<sequence length="164" mass="18684">MIRQNCSKLDHRIPAIPSEPNNNHECGNDLVQLQDRFSKNHQYDDDPFYLQGTSLKTYQSRDDQDDQYVLKGPVSISTSSGVTKEPISSDVWLEDSRREKLKRHRIEVAGRVWIPDIWGQEELLMDCSAFDASLVPRGIMLARAALVEEGRRANSGQLKIGNRC</sequence>
<comment type="caution">
    <text evidence="1">The sequence shown here is derived from an EMBL/GenBank/DDBJ whole genome shotgun (WGS) entry which is preliminary data.</text>
</comment>
<keyword evidence="2" id="KW-1185">Reference proteome</keyword>
<dbReference type="EMBL" id="JABCRI010000011">
    <property type="protein sequence ID" value="KAF8397891.1"/>
    <property type="molecule type" value="Genomic_DNA"/>
</dbReference>
<gene>
    <name evidence="1" type="ORF">HHK36_016816</name>
</gene>
<dbReference type="GO" id="GO:0009785">
    <property type="term" value="P:blue light signaling pathway"/>
    <property type="evidence" value="ECO:0007669"/>
    <property type="project" value="InterPro"/>
</dbReference>
<accession>A0A835DC97</accession>
<dbReference type="AlphaFoldDB" id="A0A835DC97"/>
<dbReference type="PANTHER" id="PTHR34207">
    <property type="entry name" value="PROTEIN BIC1"/>
    <property type="match status" value="1"/>
</dbReference>
<evidence type="ECO:0000313" key="1">
    <source>
        <dbReference type="EMBL" id="KAF8397891.1"/>
    </source>
</evidence>
<reference evidence="1 2" key="1">
    <citation type="submission" date="2020-04" db="EMBL/GenBank/DDBJ databases">
        <title>Plant Genome Project.</title>
        <authorList>
            <person name="Zhang R.-G."/>
        </authorList>
    </citation>
    <scope>NUCLEOTIDE SEQUENCE [LARGE SCALE GENOMIC DNA]</scope>
    <source>
        <strain evidence="1">YNK0</strain>
        <tissue evidence="1">Leaf</tissue>
    </source>
</reference>
<dbReference type="OrthoDB" id="672067at2759"/>
<evidence type="ECO:0000313" key="2">
    <source>
        <dbReference type="Proteomes" id="UP000655225"/>
    </source>
</evidence>
<dbReference type="Proteomes" id="UP000655225">
    <property type="component" value="Unassembled WGS sequence"/>
</dbReference>
<dbReference type="PANTHER" id="PTHR34207:SF2">
    <property type="entry name" value="PROTEIN BIC1"/>
    <property type="match status" value="1"/>
</dbReference>
<protein>
    <submittedName>
        <fullName evidence="1">Uncharacterized protein</fullName>
    </submittedName>
</protein>
<name>A0A835DC97_TETSI</name>
<organism evidence="1 2">
    <name type="scientific">Tetracentron sinense</name>
    <name type="common">Spur-leaf</name>
    <dbReference type="NCBI Taxonomy" id="13715"/>
    <lineage>
        <taxon>Eukaryota</taxon>
        <taxon>Viridiplantae</taxon>
        <taxon>Streptophyta</taxon>
        <taxon>Embryophyta</taxon>
        <taxon>Tracheophyta</taxon>
        <taxon>Spermatophyta</taxon>
        <taxon>Magnoliopsida</taxon>
        <taxon>Trochodendrales</taxon>
        <taxon>Trochodendraceae</taxon>
        <taxon>Tetracentron</taxon>
    </lineage>
</organism>